<accession>A0ABW4YDP0</accession>
<evidence type="ECO:0000256" key="1">
    <source>
        <dbReference type="ARBA" id="ARBA00004418"/>
    </source>
</evidence>
<dbReference type="Gene3D" id="1.10.760.10">
    <property type="entry name" value="Cytochrome c-like domain"/>
    <property type="match status" value="2"/>
</dbReference>
<keyword evidence="7 8" id="KW-0408">Iron</keyword>
<keyword evidence="3 8" id="KW-0349">Heme</keyword>
<evidence type="ECO:0000256" key="4">
    <source>
        <dbReference type="ARBA" id="ARBA00022723"/>
    </source>
</evidence>
<dbReference type="EMBL" id="JBHUHX010000059">
    <property type="protein sequence ID" value="MFD2113817.1"/>
    <property type="molecule type" value="Genomic_DNA"/>
</dbReference>
<proteinExistence type="predicted"/>
<evidence type="ECO:0000259" key="9">
    <source>
        <dbReference type="PROSITE" id="PS51007"/>
    </source>
</evidence>
<comment type="caution">
    <text evidence="10">The sequence shown here is derived from an EMBL/GenBank/DDBJ whole genome shotgun (WGS) entry which is preliminary data.</text>
</comment>
<dbReference type="RefSeq" id="WP_386028652.1">
    <property type="nucleotide sequence ID" value="NZ_JBHUHX010000059.1"/>
</dbReference>
<keyword evidence="5" id="KW-0574">Periplasm</keyword>
<sequence length="227" mass="24104">MRNFVETHGGPFGAVSGRALLGRAIQGAMLAPILILGVTSATAETVDAGRIVKDSCAACHTQSGNSVAPPFPKLAGMDPSYLAKQMRDVASGVRKSDIMGPIMAELERGQINALADYFARQPRTPGIVTHPNLVEEGERIYREGNKEHGVPACAGCHTPDGGGAPRFPMIAAQNADYVVQQLKNFRDGERANDLGRLMRTVVSRLSEAEILAVAQYVASMPVPPAAR</sequence>
<organism evidence="10 11">
    <name type="scientific">Thiorhodococcus fuscus</name>
    <dbReference type="NCBI Taxonomy" id="527200"/>
    <lineage>
        <taxon>Bacteria</taxon>
        <taxon>Pseudomonadati</taxon>
        <taxon>Pseudomonadota</taxon>
        <taxon>Gammaproteobacteria</taxon>
        <taxon>Chromatiales</taxon>
        <taxon>Chromatiaceae</taxon>
        <taxon>Thiorhodococcus</taxon>
    </lineage>
</organism>
<keyword evidence="6" id="KW-0249">Electron transport</keyword>
<dbReference type="InterPro" id="IPR050597">
    <property type="entry name" value="Cytochrome_c_Oxidase_Subunit"/>
</dbReference>
<evidence type="ECO:0000256" key="7">
    <source>
        <dbReference type="ARBA" id="ARBA00023004"/>
    </source>
</evidence>
<keyword evidence="4 8" id="KW-0479">Metal-binding</keyword>
<evidence type="ECO:0000256" key="8">
    <source>
        <dbReference type="PROSITE-ProRule" id="PRU00433"/>
    </source>
</evidence>
<evidence type="ECO:0000313" key="10">
    <source>
        <dbReference type="EMBL" id="MFD2113817.1"/>
    </source>
</evidence>
<dbReference type="Proteomes" id="UP001597337">
    <property type="component" value="Unassembled WGS sequence"/>
</dbReference>
<protein>
    <submittedName>
        <fullName evidence="10">C-type cytochrome</fullName>
    </submittedName>
</protein>
<dbReference type="InterPro" id="IPR009056">
    <property type="entry name" value="Cyt_c-like_dom"/>
</dbReference>
<name>A0ABW4YDP0_9GAMM</name>
<dbReference type="PIRSF" id="PIRSF000005">
    <property type="entry name" value="Cytochrome_c4"/>
    <property type="match status" value="1"/>
</dbReference>
<keyword evidence="2" id="KW-0813">Transport</keyword>
<evidence type="ECO:0000256" key="6">
    <source>
        <dbReference type="ARBA" id="ARBA00022982"/>
    </source>
</evidence>
<evidence type="ECO:0000256" key="3">
    <source>
        <dbReference type="ARBA" id="ARBA00022617"/>
    </source>
</evidence>
<dbReference type="SUPFAM" id="SSF46626">
    <property type="entry name" value="Cytochrome c"/>
    <property type="match status" value="2"/>
</dbReference>
<dbReference type="PANTHER" id="PTHR33751:SF9">
    <property type="entry name" value="CYTOCHROME C4"/>
    <property type="match status" value="1"/>
</dbReference>
<dbReference type="InterPro" id="IPR024167">
    <property type="entry name" value="Cytochrome_c4-like"/>
</dbReference>
<evidence type="ECO:0000313" key="11">
    <source>
        <dbReference type="Proteomes" id="UP001597337"/>
    </source>
</evidence>
<reference evidence="11" key="1">
    <citation type="journal article" date="2019" name="Int. J. Syst. Evol. Microbiol.">
        <title>The Global Catalogue of Microorganisms (GCM) 10K type strain sequencing project: providing services to taxonomists for standard genome sequencing and annotation.</title>
        <authorList>
            <consortium name="The Broad Institute Genomics Platform"/>
            <consortium name="The Broad Institute Genome Sequencing Center for Infectious Disease"/>
            <person name="Wu L."/>
            <person name="Ma J."/>
        </authorList>
    </citation>
    <scope>NUCLEOTIDE SEQUENCE [LARGE SCALE GENOMIC DNA]</scope>
    <source>
        <strain evidence="11">KACC 12597</strain>
    </source>
</reference>
<evidence type="ECO:0000256" key="2">
    <source>
        <dbReference type="ARBA" id="ARBA00022448"/>
    </source>
</evidence>
<gene>
    <name evidence="10" type="ORF">ACFSJC_18370</name>
</gene>
<feature type="domain" description="Cytochrome c" evidence="9">
    <location>
        <begin position="44"/>
        <end position="122"/>
    </location>
</feature>
<dbReference type="InterPro" id="IPR036909">
    <property type="entry name" value="Cyt_c-like_dom_sf"/>
</dbReference>
<feature type="domain" description="Cytochrome c" evidence="9">
    <location>
        <begin position="132"/>
        <end position="221"/>
    </location>
</feature>
<dbReference type="Pfam" id="PF00034">
    <property type="entry name" value="Cytochrom_C"/>
    <property type="match status" value="2"/>
</dbReference>
<dbReference type="PANTHER" id="PTHR33751">
    <property type="entry name" value="CBB3-TYPE CYTOCHROME C OXIDASE SUBUNIT FIXP"/>
    <property type="match status" value="1"/>
</dbReference>
<dbReference type="PROSITE" id="PS51007">
    <property type="entry name" value="CYTC"/>
    <property type="match status" value="2"/>
</dbReference>
<keyword evidence="11" id="KW-1185">Reference proteome</keyword>
<comment type="subcellular location">
    <subcellularLocation>
        <location evidence="1">Periplasm</location>
    </subcellularLocation>
</comment>
<evidence type="ECO:0000256" key="5">
    <source>
        <dbReference type="ARBA" id="ARBA00022764"/>
    </source>
</evidence>